<gene>
    <name evidence="1" type="ORF">H9Q72_006950</name>
</gene>
<dbReference type="AlphaFoldDB" id="A0A9P7I038"/>
<keyword evidence="2" id="KW-1185">Reference proteome</keyword>
<reference evidence="1" key="2">
    <citation type="submission" date="2020-10" db="EMBL/GenBank/DDBJ databases">
        <authorList>
            <person name="Peck L.D."/>
            <person name="Nowell R.W."/>
            <person name="Flood J."/>
            <person name="Ryan M.J."/>
            <person name="Barraclough T.G."/>
        </authorList>
    </citation>
    <scope>NUCLEOTIDE SEQUENCE</scope>
    <source>
        <strain evidence="1">IMI 127659i</strain>
    </source>
</reference>
<dbReference type="Proteomes" id="UP000750502">
    <property type="component" value="Unassembled WGS sequence"/>
</dbReference>
<organism evidence="1 2">
    <name type="scientific">Fusarium xylarioides</name>
    <dbReference type="NCBI Taxonomy" id="221167"/>
    <lineage>
        <taxon>Eukaryota</taxon>
        <taxon>Fungi</taxon>
        <taxon>Dikarya</taxon>
        <taxon>Ascomycota</taxon>
        <taxon>Pezizomycotina</taxon>
        <taxon>Sordariomycetes</taxon>
        <taxon>Hypocreomycetidae</taxon>
        <taxon>Hypocreales</taxon>
        <taxon>Nectriaceae</taxon>
        <taxon>Fusarium</taxon>
        <taxon>Fusarium fujikuroi species complex</taxon>
    </lineage>
</organism>
<comment type="caution">
    <text evidence="1">The sequence shown here is derived from an EMBL/GenBank/DDBJ whole genome shotgun (WGS) entry which is preliminary data.</text>
</comment>
<accession>A0A9P7I038</accession>
<proteinExistence type="predicted"/>
<dbReference type="OrthoDB" id="2322999at2759"/>
<name>A0A9P7I038_9HYPO</name>
<reference evidence="1" key="1">
    <citation type="journal article" date="2020" name="bioRxiv">
        <title>Historical genomics reveals the evolutionary mechanisms behind multiple outbreaks of the host-specific coffee wilt pathogen Fusarium xylarioides.</title>
        <authorList>
            <person name="Peck D."/>
            <person name="Nowell R.W."/>
            <person name="Flood J."/>
            <person name="Ryan M.J."/>
            <person name="Barraclough T.G."/>
        </authorList>
    </citation>
    <scope>NUCLEOTIDE SEQUENCE</scope>
    <source>
        <strain evidence="1">IMI 127659i</strain>
    </source>
</reference>
<sequence length="367" mass="41183">MLEKSVNLIKSLNTMPGDKDAQQFGWHIGGHAYFQPIMHIISELNMPNFDAPNRQALRSRALDALKKTMLARRREATPMWNAMNHIISNCLAKPTSGPFPVTPFQAVPTDLPTAIVASAWMLVILTNHFAKTKRKKVCQHLSRLFRWPSTTTLRDDAQQAVVEEKHIQNLANLFVRHNAHRLLGIHLIHGHFEIPVGTVLHFEEPRGRWAKTTPIEQIDRSAVYGHIFVVSEDGLCAFEYQESPLSYLSSVGSGFLGDLVDYLTKHYITGLIGLQVLGECNDQSMSEVILDQWTGMLDSSVVKGCVSTRITGWRFDMVDGNQRVRQSNERHAEMTSGNHKVFNAGKPLPKLDNVDDLKSTLTEAGVL</sequence>
<protein>
    <submittedName>
        <fullName evidence="1">Uncharacterized protein</fullName>
    </submittedName>
</protein>
<evidence type="ECO:0000313" key="1">
    <source>
        <dbReference type="EMBL" id="KAG5764978.1"/>
    </source>
</evidence>
<evidence type="ECO:0000313" key="2">
    <source>
        <dbReference type="Proteomes" id="UP000750502"/>
    </source>
</evidence>
<dbReference type="EMBL" id="JADFTT010000222">
    <property type="protein sequence ID" value="KAG5764978.1"/>
    <property type="molecule type" value="Genomic_DNA"/>
</dbReference>